<name>A0A1T4P1P6_9BACT</name>
<dbReference type="AlphaFoldDB" id="A0A1T4P1P6"/>
<dbReference type="InterPro" id="IPR035985">
    <property type="entry name" value="Ubiquitin-activating_enz"/>
</dbReference>
<keyword evidence="3" id="KW-1185">Reference proteome</keyword>
<dbReference type="Pfam" id="PF00899">
    <property type="entry name" value="ThiF"/>
    <property type="match status" value="1"/>
</dbReference>
<proteinExistence type="predicted"/>
<evidence type="ECO:0000313" key="2">
    <source>
        <dbReference type="EMBL" id="SJZ85455.1"/>
    </source>
</evidence>
<sequence length="269" mass="29568">MRTSKPAVHFTDNYLLNPSNPVTINLIGAGGTGSQMLTALSRINHSLLALGHPGLYLRLFDDDIVTSANLGRQLFATSEIGSHKSAALISRVNRFFGTNWKSYSCKYDQHLNDVDELTANMTITCVDTAKGRFEIADILSTLPTQSHGPNCPIYWMDLGNSRHTGQALLSTVKTVQQPKSKLFLPVPNLPAITTEFAHLLMSADDSNQPSCSLSEAITKQDLFINSAISTFGASLLWNLFREGMIHYRGFFMNLKQYSSNPIAIVAAKN</sequence>
<dbReference type="SUPFAM" id="SSF69572">
    <property type="entry name" value="Activating enzymes of the ubiquitin-like proteins"/>
    <property type="match status" value="1"/>
</dbReference>
<dbReference type="InterPro" id="IPR022500">
    <property type="entry name" value="PRTRC_ThiF"/>
</dbReference>
<dbReference type="InterPro" id="IPR000594">
    <property type="entry name" value="ThiF_NAD_FAD-bd"/>
</dbReference>
<dbReference type="GO" id="GO:0008641">
    <property type="term" value="F:ubiquitin-like modifier activating enzyme activity"/>
    <property type="evidence" value="ECO:0007669"/>
    <property type="project" value="InterPro"/>
</dbReference>
<accession>A0A1T4P1P6</accession>
<dbReference type="RefSeq" id="WP_078831427.1">
    <property type="nucleotide sequence ID" value="NZ_FUWH01000005.1"/>
</dbReference>
<organism evidence="2 3">
    <name type="scientific">Sediminibacterium ginsengisoli</name>
    <dbReference type="NCBI Taxonomy" id="413434"/>
    <lineage>
        <taxon>Bacteria</taxon>
        <taxon>Pseudomonadati</taxon>
        <taxon>Bacteroidota</taxon>
        <taxon>Chitinophagia</taxon>
        <taxon>Chitinophagales</taxon>
        <taxon>Chitinophagaceae</taxon>
        <taxon>Sediminibacterium</taxon>
    </lineage>
</organism>
<dbReference type="OrthoDB" id="5298642at2"/>
<evidence type="ECO:0000259" key="1">
    <source>
        <dbReference type="Pfam" id="PF00899"/>
    </source>
</evidence>
<dbReference type="EMBL" id="FUWH01000005">
    <property type="protein sequence ID" value="SJZ85455.1"/>
    <property type="molecule type" value="Genomic_DNA"/>
</dbReference>
<reference evidence="2 3" key="1">
    <citation type="submission" date="2017-02" db="EMBL/GenBank/DDBJ databases">
        <authorList>
            <person name="Peterson S.W."/>
        </authorList>
    </citation>
    <scope>NUCLEOTIDE SEQUENCE [LARGE SCALE GENOMIC DNA]</scope>
    <source>
        <strain evidence="2 3">DSM 22335</strain>
    </source>
</reference>
<evidence type="ECO:0000313" key="3">
    <source>
        <dbReference type="Proteomes" id="UP000190888"/>
    </source>
</evidence>
<feature type="domain" description="THIF-type NAD/FAD binding fold" evidence="1">
    <location>
        <begin position="23"/>
        <end position="138"/>
    </location>
</feature>
<dbReference type="Gene3D" id="3.40.50.720">
    <property type="entry name" value="NAD(P)-binding Rossmann-like Domain"/>
    <property type="match status" value="1"/>
</dbReference>
<dbReference type="Proteomes" id="UP000190888">
    <property type="component" value="Unassembled WGS sequence"/>
</dbReference>
<dbReference type="STRING" id="413434.SAMN04488132_10598"/>
<dbReference type="NCBIfam" id="TIGR03736">
    <property type="entry name" value="PRTRC_ThiF"/>
    <property type="match status" value="1"/>
</dbReference>
<protein>
    <submittedName>
        <fullName evidence="2">PRTRC system ThiF family protein</fullName>
    </submittedName>
</protein>
<gene>
    <name evidence="2" type="ORF">SAMN04488132_10598</name>
</gene>